<dbReference type="EMBL" id="JAIQCJ010001784">
    <property type="protein sequence ID" value="KAJ8787547.1"/>
    <property type="molecule type" value="Genomic_DNA"/>
</dbReference>
<reference evidence="2 3" key="1">
    <citation type="submission" date="2022-11" db="EMBL/GenBank/DDBJ databases">
        <title>Whole genome sequence of Eschrichtius robustus ER-17-0199.</title>
        <authorList>
            <person name="Bruniche-Olsen A."/>
            <person name="Black A.N."/>
            <person name="Fields C.J."/>
            <person name="Walden K."/>
            <person name="Dewoody J.A."/>
        </authorList>
    </citation>
    <scope>NUCLEOTIDE SEQUENCE [LARGE SCALE GENOMIC DNA]</scope>
    <source>
        <strain evidence="2">ER-17-0199</strain>
        <tissue evidence="2">Blubber</tissue>
    </source>
</reference>
<protein>
    <submittedName>
        <fullName evidence="2">Uncharacterized protein</fullName>
    </submittedName>
</protein>
<feature type="region of interest" description="Disordered" evidence="1">
    <location>
        <begin position="40"/>
        <end position="98"/>
    </location>
</feature>
<feature type="compositionally biased region" description="Basic residues" evidence="1">
    <location>
        <begin position="69"/>
        <end position="81"/>
    </location>
</feature>
<gene>
    <name evidence="2" type="ORF">J1605_022862</name>
</gene>
<proteinExistence type="predicted"/>
<evidence type="ECO:0000313" key="3">
    <source>
        <dbReference type="Proteomes" id="UP001159641"/>
    </source>
</evidence>
<keyword evidence="3" id="KW-1185">Reference proteome</keyword>
<evidence type="ECO:0000256" key="1">
    <source>
        <dbReference type="SAM" id="MobiDB-lite"/>
    </source>
</evidence>
<dbReference type="Proteomes" id="UP001159641">
    <property type="component" value="Unassembled WGS sequence"/>
</dbReference>
<accession>A0AB34H447</accession>
<dbReference type="AlphaFoldDB" id="A0AB34H447"/>
<evidence type="ECO:0000313" key="2">
    <source>
        <dbReference type="EMBL" id="KAJ8787547.1"/>
    </source>
</evidence>
<sequence>MIWFQTWYSQGLGQPCARPQPCPAIQEGLKVTRDWPQVGPRVASWESRNEEAGPAGVRAGRCQMGASKARPKPRNGARQRLLRCPEDERTASRWGLTP</sequence>
<comment type="caution">
    <text evidence="2">The sequence shown here is derived from an EMBL/GenBank/DDBJ whole genome shotgun (WGS) entry which is preliminary data.</text>
</comment>
<organism evidence="2 3">
    <name type="scientific">Eschrichtius robustus</name>
    <name type="common">California gray whale</name>
    <name type="synonym">Eschrichtius gibbosus</name>
    <dbReference type="NCBI Taxonomy" id="9764"/>
    <lineage>
        <taxon>Eukaryota</taxon>
        <taxon>Metazoa</taxon>
        <taxon>Chordata</taxon>
        <taxon>Craniata</taxon>
        <taxon>Vertebrata</taxon>
        <taxon>Euteleostomi</taxon>
        <taxon>Mammalia</taxon>
        <taxon>Eutheria</taxon>
        <taxon>Laurasiatheria</taxon>
        <taxon>Artiodactyla</taxon>
        <taxon>Whippomorpha</taxon>
        <taxon>Cetacea</taxon>
        <taxon>Mysticeti</taxon>
        <taxon>Eschrichtiidae</taxon>
        <taxon>Eschrichtius</taxon>
    </lineage>
</organism>
<name>A0AB34H447_ESCRO</name>